<proteinExistence type="predicted"/>
<sequence>MRQRKKPSSVFFEPLLVNAINTKISCRQTSIAPNPSSDCAAPKKAPQHAINPSLASHNAQLVRLCQHLSSNPS</sequence>
<organism evidence="1 2">
    <name type="scientific">Steinernema carpocapsae</name>
    <name type="common">Entomopathogenic nematode</name>
    <dbReference type="NCBI Taxonomy" id="34508"/>
    <lineage>
        <taxon>Eukaryota</taxon>
        <taxon>Metazoa</taxon>
        <taxon>Ecdysozoa</taxon>
        <taxon>Nematoda</taxon>
        <taxon>Chromadorea</taxon>
        <taxon>Rhabditida</taxon>
        <taxon>Tylenchina</taxon>
        <taxon>Panagrolaimomorpha</taxon>
        <taxon>Strongyloidoidea</taxon>
        <taxon>Steinernematidae</taxon>
        <taxon>Steinernema</taxon>
    </lineage>
</organism>
<dbReference type="Proteomes" id="UP000298663">
    <property type="component" value="Unassembled WGS sequence"/>
</dbReference>
<accession>A0A4U5NTV1</accession>
<comment type="caution">
    <text evidence="1">The sequence shown here is derived from an EMBL/GenBank/DDBJ whole genome shotgun (WGS) entry which is preliminary data.</text>
</comment>
<evidence type="ECO:0000313" key="1">
    <source>
        <dbReference type="EMBL" id="TKR86756.1"/>
    </source>
</evidence>
<gene>
    <name evidence="1" type="ORF">L596_011280</name>
</gene>
<evidence type="ECO:0000313" key="2">
    <source>
        <dbReference type="Proteomes" id="UP000298663"/>
    </source>
</evidence>
<reference evidence="1 2" key="1">
    <citation type="journal article" date="2015" name="Genome Biol.">
        <title>Comparative genomics of Steinernema reveals deeply conserved gene regulatory networks.</title>
        <authorList>
            <person name="Dillman A.R."/>
            <person name="Macchietto M."/>
            <person name="Porter C.F."/>
            <person name="Rogers A."/>
            <person name="Williams B."/>
            <person name="Antoshechkin I."/>
            <person name="Lee M.M."/>
            <person name="Goodwin Z."/>
            <person name="Lu X."/>
            <person name="Lewis E.E."/>
            <person name="Goodrich-Blair H."/>
            <person name="Stock S.P."/>
            <person name="Adams B.J."/>
            <person name="Sternberg P.W."/>
            <person name="Mortazavi A."/>
        </authorList>
    </citation>
    <scope>NUCLEOTIDE SEQUENCE [LARGE SCALE GENOMIC DNA]</scope>
    <source>
        <strain evidence="1 2">ALL</strain>
    </source>
</reference>
<dbReference type="AlphaFoldDB" id="A0A4U5NTV1"/>
<dbReference type="EMBL" id="AZBU02000003">
    <property type="protein sequence ID" value="TKR86756.1"/>
    <property type="molecule type" value="Genomic_DNA"/>
</dbReference>
<reference evidence="1 2" key="2">
    <citation type="journal article" date="2019" name="G3 (Bethesda)">
        <title>Hybrid Assembly of the Genome of the Entomopathogenic Nematode Steinernema carpocapsae Identifies the X-Chromosome.</title>
        <authorList>
            <person name="Serra L."/>
            <person name="Macchietto M."/>
            <person name="Macias-Munoz A."/>
            <person name="McGill C.J."/>
            <person name="Rodriguez I.M."/>
            <person name="Rodriguez B."/>
            <person name="Murad R."/>
            <person name="Mortazavi A."/>
        </authorList>
    </citation>
    <scope>NUCLEOTIDE SEQUENCE [LARGE SCALE GENOMIC DNA]</scope>
    <source>
        <strain evidence="1 2">ALL</strain>
    </source>
</reference>
<keyword evidence="2" id="KW-1185">Reference proteome</keyword>
<protein>
    <submittedName>
        <fullName evidence="1">Uncharacterized protein</fullName>
    </submittedName>
</protein>
<name>A0A4U5NTV1_STECR</name>